<protein>
    <recommendedName>
        <fullName evidence="10">Replication protein A C-terminal domain-containing protein</fullName>
    </recommendedName>
</protein>
<feature type="domain" description="Replication protein A C-terminal" evidence="7">
    <location>
        <begin position="136"/>
        <end position="228"/>
    </location>
</feature>
<dbReference type="AlphaFoldDB" id="M2RHM5"/>
<keyword evidence="4" id="KW-0238">DNA-binding</keyword>
<reference evidence="8 9" key="1">
    <citation type="journal article" date="2012" name="Proc. Natl. Acad. Sci. U.S.A.">
        <title>Comparative genomics of Ceriporiopsis subvermispora and Phanerochaete chrysosporium provide insight into selective ligninolysis.</title>
        <authorList>
            <person name="Fernandez-Fueyo E."/>
            <person name="Ruiz-Duenas F.J."/>
            <person name="Ferreira P."/>
            <person name="Floudas D."/>
            <person name="Hibbett D.S."/>
            <person name="Canessa P."/>
            <person name="Larrondo L.F."/>
            <person name="James T.Y."/>
            <person name="Seelenfreund D."/>
            <person name="Lobos S."/>
            <person name="Polanco R."/>
            <person name="Tello M."/>
            <person name="Honda Y."/>
            <person name="Watanabe T."/>
            <person name="Watanabe T."/>
            <person name="Ryu J.S."/>
            <person name="Kubicek C.P."/>
            <person name="Schmoll M."/>
            <person name="Gaskell J."/>
            <person name="Hammel K.E."/>
            <person name="St John F.J."/>
            <person name="Vanden Wymelenberg A."/>
            <person name="Sabat G."/>
            <person name="Splinter BonDurant S."/>
            <person name="Syed K."/>
            <person name="Yadav J.S."/>
            <person name="Doddapaneni H."/>
            <person name="Subramanian V."/>
            <person name="Lavin J.L."/>
            <person name="Oguiza J.A."/>
            <person name="Perez G."/>
            <person name="Pisabarro A.G."/>
            <person name="Ramirez L."/>
            <person name="Santoyo F."/>
            <person name="Master E."/>
            <person name="Coutinho P.M."/>
            <person name="Henrissat B."/>
            <person name="Lombard V."/>
            <person name="Magnuson J.K."/>
            <person name="Kuees U."/>
            <person name="Hori C."/>
            <person name="Igarashi K."/>
            <person name="Samejima M."/>
            <person name="Held B.W."/>
            <person name="Barry K.W."/>
            <person name="LaButti K.M."/>
            <person name="Lapidus A."/>
            <person name="Lindquist E.A."/>
            <person name="Lucas S.M."/>
            <person name="Riley R."/>
            <person name="Salamov A.A."/>
            <person name="Hoffmeister D."/>
            <person name="Schwenk D."/>
            <person name="Hadar Y."/>
            <person name="Yarden O."/>
            <person name="de Vries R.P."/>
            <person name="Wiebenga A."/>
            <person name="Stenlid J."/>
            <person name="Eastwood D."/>
            <person name="Grigoriev I.V."/>
            <person name="Berka R.M."/>
            <person name="Blanchette R.A."/>
            <person name="Kersten P."/>
            <person name="Martinez A.T."/>
            <person name="Vicuna R."/>
            <person name="Cullen D."/>
        </authorList>
    </citation>
    <scope>NUCLEOTIDE SEQUENCE [LARGE SCALE GENOMIC DNA]</scope>
    <source>
        <strain evidence="8 9">B</strain>
    </source>
</reference>
<evidence type="ECO:0000256" key="4">
    <source>
        <dbReference type="ARBA" id="ARBA00023125"/>
    </source>
</evidence>
<dbReference type="STRING" id="914234.M2RHM5"/>
<dbReference type="GO" id="GO:0006289">
    <property type="term" value="P:nucleotide-excision repair"/>
    <property type="evidence" value="ECO:0007669"/>
    <property type="project" value="TreeGrafter"/>
</dbReference>
<dbReference type="PANTHER" id="PTHR13989:SF16">
    <property type="entry name" value="REPLICATION PROTEIN A2"/>
    <property type="match status" value="1"/>
</dbReference>
<dbReference type="OrthoDB" id="25571at2759"/>
<dbReference type="InterPro" id="IPR040260">
    <property type="entry name" value="RFA2-like"/>
</dbReference>
<keyword evidence="5" id="KW-0539">Nucleus</keyword>
<evidence type="ECO:0000313" key="8">
    <source>
        <dbReference type="EMBL" id="EMD37987.1"/>
    </source>
</evidence>
<accession>M2RHM5</accession>
<dbReference type="InterPro" id="IPR014892">
    <property type="entry name" value="RPA_C"/>
</dbReference>
<evidence type="ECO:0000256" key="2">
    <source>
        <dbReference type="ARBA" id="ARBA00007815"/>
    </source>
</evidence>
<comment type="subcellular location">
    <subcellularLocation>
        <location evidence="1">Nucleus</location>
    </subcellularLocation>
</comment>
<dbReference type="HOGENOM" id="CLU_051033_0_1_1"/>
<comment type="similarity">
    <text evidence="2">Belongs to the replication factor A protein 2 family.</text>
</comment>
<sequence length="235" mass="25582">SLRPVTIKQLLDATQAHSDAEWQINGQEIGAVTVVAHVLTIHAQTTNCVYWLDDGTGRMEARQWSPSDEDGGDKLRGITEGTYVRVMGTPKIFGQKKYINATALRPVTDPNEIQFHLLETMMVWKILERGPVSEKPRANVNAYANGAALGTASAYSKQTHSAPSNPQWAHLPDLQRRIVEYMAAQTAIPEGIHARNIAASIPGGNATAIAGALDDLMDTGYIYSTIDDSHYALSV</sequence>
<evidence type="ECO:0000313" key="9">
    <source>
        <dbReference type="Proteomes" id="UP000016930"/>
    </source>
</evidence>
<dbReference type="EMBL" id="KB445795">
    <property type="protein sequence ID" value="EMD37987.1"/>
    <property type="molecule type" value="Genomic_DNA"/>
</dbReference>
<dbReference type="GO" id="GO:0003697">
    <property type="term" value="F:single-stranded DNA binding"/>
    <property type="evidence" value="ECO:0007669"/>
    <property type="project" value="TreeGrafter"/>
</dbReference>
<evidence type="ECO:0000256" key="1">
    <source>
        <dbReference type="ARBA" id="ARBA00004123"/>
    </source>
</evidence>
<dbReference type="SUPFAM" id="SSF50249">
    <property type="entry name" value="Nucleic acid-binding proteins"/>
    <property type="match status" value="1"/>
</dbReference>
<feature type="non-terminal residue" evidence="8">
    <location>
        <position position="1"/>
    </location>
</feature>
<dbReference type="Gene3D" id="2.40.50.140">
    <property type="entry name" value="Nucleic acid-binding proteins"/>
    <property type="match status" value="1"/>
</dbReference>
<evidence type="ECO:0008006" key="10">
    <source>
        <dbReference type="Google" id="ProtNLM"/>
    </source>
</evidence>
<dbReference type="InterPro" id="IPR036388">
    <property type="entry name" value="WH-like_DNA-bd_sf"/>
</dbReference>
<gene>
    <name evidence="8" type="ORF">CERSUDRAFT_48111</name>
</gene>
<name>M2RHM5_CERS8</name>
<dbReference type="InterPro" id="IPR014646">
    <property type="entry name" value="Rfa2/RPA32"/>
</dbReference>
<feature type="domain" description="OB" evidence="6">
    <location>
        <begin position="32"/>
        <end position="106"/>
    </location>
</feature>
<dbReference type="GO" id="GO:0035861">
    <property type="term" value="C:site of double-strand break"/>
    <property type="evidence" value="ECO:0007669"/>
    <property type="project" value="TreeGrafter"/>
</dbReference>
<keyword evidence="3" id="KW-0235">DNA replication</keyword>
<dbReference type="Pfam" id="PF08784">
    <property type="entry name" value="RPA_C"/>
    <property type="match status" value="1"/>
</dbReference>
<keyword evidence="9" id="KW-1185">Reference proteome</keyword>
<dbReference type="SUPFAM" id="SSF46785">
    <property type="entry name" value="Winged helix' DNA-binding domain"/>
    <property type="match status" value="1"/>
</dbReference>
<evidence type="ECO:0000259" key="7">
    <source>
        <dbReference type="Pfam" id="PF08784"/>
    </source>
</evidence>
<dbReference type="Proteomes" id="UP000016930">
    <property type="component" value="Unassembled WGS sequence"/>
</dbReference>
<dbReference type="InterPro" id="IPR004365">
    <property type="entry name" value="NA-bd_OB_tRNA"/>
</dbReference>
<dbReference type="Pfam" id="PF01336">
    <property type="entry name" value="tRNA_anti-codon"/>
    <property type="match status" value="1"/>
</dbReference>
<dbReference type="GO" id="GO:0000781">
    <property type="term" value="C:chromosome, telomeric region"/>
    <property type="evidence" value="ECO:0007669"/>
    <property type="project" value="TreeGrafter"/>
</dbReference>
<evidence type="ECO:0000256" key="3">
    <source>
        <dbReference type="ARBA" id="ARBA00022705"/>
    </source>
</evidence>
<dbReference type="CDD" id="cd04478">
    <property type="entry name" value="RPA2_DBD_D"/>
    <property type="match status" value="1"/>
</dbReference>
<dbReference type="PIRSF" id="PIRSF036949">
    <property type="entry name" value="RPA32"/>
    <property type="match status" value="1"/>
</dbReference>
<evidence type="ECO:0000259" key="6">
    <source>
        <dbReference type="Pfam" id="PF01336"/>
    </source>
</evidence>
<organism evidence="8 9">
    <name type="scientific">Ceriporiopsis subvermispora (strain B)</name>
    <name type="common">White-rot fungus</name>
    <name type="synonym">Gelatoporia subvermispora</name>
    <dbReference type="NCBI Taxonomy" id="914234"/>
    <lineage>
        <taxon>Eukaryota</taxon>
        <taxon>Fungi</taxon>
        <taxon>Dikarya</taxon>
        <taxon>Basidiomycota</taxon>
        <taxon>Agaricomycotina</taxon>
        <taxon>Agaricomycetes</taxon>
        <taxon>Polyporales</taxon>
        <taxon>Gelatoporiaceae</taxon>
        <taxon>Gelatoporia</taxon>
    </lineage>
</organism>
<dbReference type="PANTHER" id="PTHR13989">
    <property type="entry name" value="REPLICATION PROTEIN A-RELATED"/>
    <property type="match status" value="1"/>
</dbReference>
<dbReference type="GO" id="GO:0005662">
    <property type="term" value="C:DNA replication factor A complex"/>
    <property type="evidence" value="ECO:0007669"/>
    <property type="project" value="TreeGrafter"/>
</dbReference>
<dbReference type="Gene3D" id="1.10.10.10">
    <property type="entry name" value="Winged helix-like DNA-binding domain superfamily/Winged helix DNA-binding domain"/>
    <property type="match status" value="1"/>
</dbReference>
<dbReference type="GO" id="GO:0006260">
    <property type="term" value="P:DNA replication"/>
    <property type="evidence" value="ECO:0007669"/>
    <property type="project" value="UniProtKB-KW"/>
</dbReference>
<dbReference type="InterPro" id="IPR012340">
    <property type="entry name" value="NA-bd_OB-fold"/>
</dbReference>
<proteinExistence type="inferred from homology"/>
<dbReference type="GO" id="GO:0000724">
    <property type="term" value="P:double-strand break repair via homologous recombination"/>
    <property type="evidence" value="ECO:0007669"/>
    <property type="project" value="TreeGrafter"/>
</dbReference>
<evidence type="ECO:0000256" key="5">
    <source>
        <dbReference type="ARBA" id="ARBA00023242"/>
    </source>
</evidence>
<dbReference type="InterPro" id="IPR036390">
    <property type="entry name" value="WH_DNA-bd_sf"/>
</dbReference>